<evidence type="ECO:0008006" key="3">
    <source>
        <dbReference type="Google" id="ProtNLM"/>
    </source>
</evidence>
<proteinExistence type="predicted"/>
<dbReference type="EMBL" id="AF083031">
    <property type="protein sequence ID" value="AAK39652.1"/>
    <property type="molecule type" value="Genomic_DNA"/>
</dbReference>
<dbReference type="RefSeq" id="XP_001713343.1">
    <property type="nucleotide sequence ID" value="XM_001713291.1"/>
</dbReference>
<protein>
    <recommendedName>
        <fullName evidence="3">Brix domain-containing protein</fullName>
    </recommendedName>
</protein>
<gene>
    <name evidence="1" type="primary">orf199</name>
</gene>
<evidence type="ECO:0000313" key="1">
    <source>
        <dbReference type="EMBL" id="AAK39652.1"/>
    </source>
</evidence>
<organism evidence="1 2">
    <name type="scientific">Guillardia theta</name>
    <name type="common">Cryptophyte</name>
    <name type="synonym">Cryptomonas phi</name>
    <dbReference type="NCBI Taxonomy" id="55529"/>
    <lineage>
        <taxon>Eukaryota</taxon>
        <taxon>Cryptophyceae</taxon>
        <taxon>Pyrenomonadales</taxon>
        <taxon>Geminigeraceae</taxon>
        <taxon>Guillardia</taxon>
    </lineage>
</organism>
<keyword evidence="1" id="KW-0542">Nucleomorph</keyword>
<name>Q98SD2_GUITH</name>
<dbReference type="GeneID" id="857136"/>
<reference evidence="1 2" key="1">
    <citation type="journal article" date="2001" name="Nature">
        <title>The highly reduced genome of an enslaved algal nucleus.</title>
        <authorList>
            <person name="Douglas S."/>
            <person name="Zauner S."/>
            <person name="Fraunholz M."/>
            <person name="Beaton M."/>
            <person name="Penny S."/>
            <person name="Deng L."/>
            <person name="Wu X."/>
            <person name="Reith M."/>
            <person name="Cavalier-Smith T."/>
            <person name="Maier U."/>
        </authorList>
    </citation>
    <scope>NUCLEOTIDE SEQUENCE [LARGE SCALE GENOMIC DNA]</scope>
</reference>
<geneLocation type="nucleomorph" evidence="1"/>
<evidence type="ECO:0000313" key="2">
    <source>
        <dbReference type="Proteomes" id="UP000242167"/>
    </source>
</evidence>
<dbReference type="PIR" id="F90119">
    <property type="entry name" value="F90119"/>
</dbReference>
<accession>Q98SD2</accession>
<sequence>MKNIMCDIFSKNKKKKIIFSYKKKIKKKLKNFMDFIIYLNNGKKVNLCKSLKDYSYIIHNLAINIISVNFIKKENEYFLNIINKYSNLKFIFRILDYSSLSKKYNIDKIKHKLKTLVLYDFSFEADPYLLLIKNLFDDINHSIDEIEDSKHYDFIIKVSFQNFLINIKIYNIIIGRHTETYLKFTGMSLNLDIIKISNI</sequence>
<dbReference type="Proteomes" id="UP000242167">
    <property type="component" value="Nucleomorph 3"/>
</dbReference>
<dbReference type="AlphaFoldDB" id="Q98SD2"/>